<dbReference type="InterPro" id="IPR005123">
    <property type="entry name" value="Oxoglu/Fe-dep_dioxygenase_dom"/>
</dbReference>
<organism evidence="13 14">
    <name type="scientific">Denitrobaculum tricleocarpae</name>
    <dbReference type="NCBI Taxonomy" id="2591009"/>
    <lineage>
        <taxon>Bacteria</taxon>
        <taxon>Pseudomonadati</taxon>
        <taxon>Pseudomonadota</taxon>
        <taxon>Alphaproteobacteria</taxon>
        <taxon>Rhodospirillales</taxon>
        <taxon>Rhodospirillaceae</taxon>
        <taxon>Denitrobaculum</taxon>
    </lineage>
</organism>
<comment type="catalytic activity">
    <reaction evidence="9">
        <text>2-oxoglutarate + O2 + 2 H(+) = ethene + 3 CO2 + H2O</text>
        <dbReference type="Rhea" id="RHEA:31523"/>
        <dbReference type="ChEBI" id="CHEBI:15377"/>
        <dbReference type="ChEBI" id="CHEBI:15378"/>
        <dbReference type="ChEBI" id="CHEBI:15379"/>
        <dbReference type="ChEBI" id="CHEBI:16526"/>
        <dbReference type="ChEBI" id="CHEBI:16810"/>
        <dbReference type="ChEBI" id="CHEBI:18153"/>
        <dbReference type="EC" id="1.13.12.19"/>
    </reaction>
</comment>
<comment type="pathway">
    <text evidence="2">Alkene biosynthesis; ethylene biosynthesis via 2-oxoglutarate.</text>
</comment>
<dbReference type="InterPro" id="IPR027443">
    <property type="entry name" value="IPNS-like_sf"/>
</dbReference>
<dbReference type="RefSeq" id="WP_142896554.1">
    <property type="nucleotide sequence ID" value="NZ_ML660054.1"/>
</dbReference>
<keyword evidence="14" id="KW-1185">Reference proteome</keyword>
<feature type="domain" description="Fe2OG dioxygenase" evidence="12">
    <location>
        <begin position="177"/>
        <end position="281"/>
    </location>
</feature>
<evidence type="ECO:0000256" key="2">
    <source>
        <dbReference type="ARBA" id="ARBA00004767"/>
    </source>
</evidence>
<dbReference type="Proteomes" id="UP000315252">
    <property type="component" value="Unassembled WGS sequence"/>
</dbReference>
<dbReference type="Gene3D" id="2.60.120.330">
    <property type="entry name" value="B-lactam Antibiotic, Isopenicillin N Synthase, Chain"/>
    <property type="match status" value="1"/>
</dbReference>
<accession>A0A545TUE5</accession>
<comment type="catalytic activity">
    <reaction evidence="10">
        <text>L-arginine + 2-oxoglutarate + O2 = guanidine + L-glutamate 5-semialdehyde + succinate + CO2</text>
        <dbReference type="Rhea" id="RHEA:31535"/>
        <dbReference type="ChEBI" id="CHEBI:15379"/>
        <dbReference type="ChEBI" id="CHEBI:16526"/>
        <dbReference type="ChEBI" id="CHEBI:16810"/>
        <dbReference type="ChEBI" id="CHEBI:30031"/>
        <dbReference type="ChEBI" id="CHEBI:30087"/>
        <dbReference type="ChEBI" id="CHEBI:32682"/>
        <dbReference type="ChEBI" id="CHEBI:58066"/>
        <dbReference type="EC" id="1.14.20.7"/>
    </reaction>
</comment>
<dbReference type="PRINTS" id="PR00682">
    <property type="entry name" value="IPNSYNTHASE"/>
</dbReference>
<dbReference type="GO" id="GO:0046872">
    <property type="term" value="F:metal ion binding"/>
    <property type="evidence" value="ECO:0007669"/>
    <property type="project" value="UniProtKB-KW"/>
</dbReference>
<comment type="cofactor">
    <cofactor evidence="1">
        <name>Fe(2+)</name>
        <dbReference type="ChEBI" id="CHEBI:29033"/>
    </cofactor>
</comment>
<proteinExistence type="inferred from homology"/>
<dbReference type="AlphaFoldDB" id="A0A545TUE5"/>
<evidence type="ECO:0000256" key="10">
    <source>
        <dbReference type="ARBA" id="ARBA00049359"/>
    </source>
</evidence>
<dbReference type="GO" id="GO:0009693">
    <property type="term" value="P:ethylene biosynthetic process"/>
    <property type="evidence" value="ECO:0007669"/>
    <property type="project" value="UniProtKB-KW"/>
</dbReference>
<dbReference type="OrthoDB" id="21825at2"/>
<evidence type="ECO:0000259" key="12">
    <source>
        <dbReference type="PROSITE" id="PS51471"/>
    </source>
</evidence>
<evidence type="ECO:0000256" key="7">
    <source>
        <dbReference type="ARBA" id="ARBA00031011"/>
    </source>
</evidence>
<dbReference type="Pfam" id="PF03171">
    <property type="entry name" value="2OG-FeII_Oxy"/>
    <property type="match status" value="1"/>
</dbReference>
<evidence type="ECO:0000256" key="8">
    <source>
        <dbReference type="ARBA" id="ARBA00031282"/>
    </source>
</evidence>
<dbReference type="PANTHER" id="PTHR47990">
    <property type="entry name" value="2-OXOGLUTARATE (2OG) AND FE(II)-DEPENDENT OXYGENASE SUPERFAMILY PROTEIN-RELATED"/>
    <property type="match status" value="1"/>
</dbReference>
<dbReference type="SUPFAM" id="SSF51197">
    <property type="entry name" value="Clavaminate synthase-like"/>
    <property type="match status" value="1"/>
</dbReference>
<dbReference type="Pfam" id="PF14226">
    <property type="entry name" value="DIOX_N"/>
    <property type="match status" value="1"/>
</dbReference>
<evidence type="ECO:0000256" key="1">
    <source>
        <dbReference type="ARBA" id="ARBA00001954"/>
    </source>
</evidence>
<dbReference type="InterPro" id="IPR050231">
    <property type="entry name" value="Iron_ascorbate_oxido_reductase"/>
</dbReference>
<comment type="caution">
    <text evidence="13">The sequence shown here is derived from an EMBL/GenBank/DDBJ whole genome shotgun (WGS) entry which is preliminary data.</text>
</comment>
<keyword evidence="11" id="KW-0479">Metal-binding</keyword>
<dbReference type="EC" id="1.13.12.19" evidence="4"/>
<dbReference type="InterPro" id="IPR044861">
    <property type="entry name" value="IPNS-like_FE2OG_OXY"/>
</dbReference>
<evidence type="ECO:0000313" key="13">
    <source>
        <dbReference type="EMBL" id="TQV80840.1"/>
    </source>
</evidence>
<evidence type="ECO:0000256" key="5">
    <source>
        <dbReference type="ARBA" id="ARBA00019045"/>
    </source>
</evidence>
<keyword evidence="11" id="KW-0408">Iron</keyword>
<gene>
    <name evidence="13" type="ORF">FKG95_11875</name>
</gene>
<evidence type="ECO:0000313" key="14">
    <source>
        <dbReference type="Proteomes" id="UP000315252"/>
    </source>
</evidence>
<dbReference type="PROSITE" id="PS51471">
    <property type="entry name" value="FE2OG_OXY"/>
    <property type="match status" value="1"/>
</dbReference>
<protein>
    <recommendedName>
        <fullName evidence="5">2-oxoglutarate-dependent ethylene/succinate-forming enzyme</fullName>
        <ecNumber evidence="4">1.13.12.19</ecNumber>
        <ecNumber evidence="3">1.14.20.7</ecNumber>
    </recommendedName>
    <alternativeName>
        <fullName evidence="7">2-oxoglutarate dioxygenase (ethylene-forming)</fullName>
    </alternativeName>
    <alternativeName>
        <fullName evidence="8">2-oxoglutarate/L-arginine monooxygenase/decarboxylase (succinate-forming)</fullName>
    </alternativeName>
</protein>
<comment type="similarity">
    <text evidence="11">Belongs to the iron/ascorbate-dependent oxidoreductase family.</text>
</comment>
<keyword evidence="6" id="KW-0266">Ethylene biosynthesis</keyword>
<reference evidence="13 14" key="1">
    <citation type="submission" date="2019-06" db="EMBL/GenBank/DDBJ databases">
        <title>Whole genome sequence for Rhodospirillaceae sp. R148.</title>
        <authorList>
            <person name="Wang G."/>
        </authorList>
    </citation>
    <scope>NUCLEOTIDE SEQUENCE [LARGE SCALE GENOMIC DNA]</scope>
    <source>
        <strain evidence="13 14">R148</strain>
    </source>
</reference>
<dbReference type="EC" id="1.14.20.7" evidence="3"/>
<evidence type="ECO:0000256" key="4">
    <source>
        <dbReference type="ARBA" id="ARBA00012531"/>
    </source>
</evidence>
<name>A0A545TUE5_9PROT</name>
<dbReference type="EMBL" id="VHSH01000003">
    <property type="protein sequence ID" value="TQV80840.1"/>
    <property type="molecule type" value="Genomic_DNA"/>
</dbReference>
<keyword evidence="11" id="KW-0560">Oxidoreductase</keyword>
<evidence type="ECO:0000256" key="9">
    <source>
        <dbReference type="ARBA" id="ARBA00047725"/>
    </source>
</evidence>
<sequence length="321" mass="35490">MNYAQAKRFDDDLIPVIDISPLRDGSDPLAVGKALHAASSGLGFIYIKGHGIPDSVIETARETALRFFRSNPDDKEGIRISAHHRGWLGQGGAKMQDDAKADLKESFIWGYQAEDGSVPGDHPLRGPNLWPDFLPDMQSHAMAYFAHAHEVAHHLMRGFALGLGLDPRFFLRNSERPLSRASFVYYPPQPEEMGTAQFGVGPHTDFGVLTVLCQDSVGGLQVQDVNGDWIEAPPIEGSLIVNVGDLLARWTDHAYTSTPHRVVNSSGRERLSLVLAFDPDPETVIDAREIYGAAHEPREPATTCGDYLVWRFEKAFSYRKA</sequence>
<dbReference type="InterPro" id="IPR026992">
    <property type="entry name" value="DIOX_N"/>
</dbReference>
<dbReference type="GO" id="GO:0102276">
    <property type="term" value="F:2-oxoglutarate oxygenase/decarboxylase (ethylene-forming) activity"/>
    <property type="evidence" value="ECO:0007669"/>
    <property type="project" value="UniProtKB-EC"/>
</dbReference>
<evidence type="ECO:0000256" key="11">
    <source>
        <dbReference type="RuleBase" id="RU003682"/>
    </source>
</evidence>
<evidence type="ECO:0000256" key="3">
    <source>
        <dbReference type="ARBA" id="ARBA00012293"/>
    </source>
</evidence>
<evidence type="ECO:0000256" key="6">
    <source>
        <dbReference type="ARBA" id="ARBA00022666"/>
    </source>
</evidence>